<feature type="region of interest" description="Disordered" evidence="1">
    <location>
        <begin position="894"/>
        <end position="980"/>
    </location>
</feature>
<protein>
    <submittedName>
        <fullName evidence="2">Uncharacterized protein</fullName>
    </submittedName>
</protein>
<feature type="region of interest" description="Disordered" evidence="1">
    <location>
        <begin position="444"/>
        <end position="598"/>
    </location>
</feature>
<name>A0A4E9D1G4_GIBZA</name>
<organism evidence="2">
    <name type="scientific">Gibberella zeae</name>
    <name type="common">Wheat head blight fungus</name>
    <name type="synonym">Fusarium graminearum</name>
    <dbReference type="NCBI Taxonomy" id="5518"/>
    <lineage>
        <taxon>Eukaryota</taxon>
        <taxon>Fungi</taxon>
        <taxon>Dikarya</taxon>
        <taxon>Ascomycota</taxon>
        <taxon>Pezizomycotina</taxon>
        <taxon>Sordariomycetes</taxon>
        <taxon>Hypocreomycetidae</taxon>
        <taxon>Hypocreales</taxon>
        <taxon>Nectriaceae</taxon>
        <taxon>Fusarium</taxon>
    </lineage>
</organism>
<feature type="region of interest" description="Disordered" evidence="1">
    <location>
        <begin position="633"/>
        <end position="763"/>
    </location>
</feature>
<accession>A0A4E9D1G4</accession>
<feature type="compositionally biased region" description="Polar residues" evidence="1">
    <location>
        <begin position="583"/>
        <end position="595"/>
    </location>
</feature>
<feature type="region of interest" description="Disordered" evidence="1">
    <location>
        <begin position="79"/>
        <end position="105"/>
    </location>
</feature>
<feature type="compositionally biased region" description="Basic and acidic residues" evidence="1">
    <location>
        <begin position="635"/>
        <end position="669"/>
    </location>
</feature>
<feature type="compositionally biased region" description="Basic and acidic residues" evidence="1">
    <location>
        <begin position="727"/>
        <end position="744"/>
    </location>
</feature>
<gene>
    <name evidence="2" type="ORF">FUG_LOCUS18544</name>
</gene>
<evidence type="ECO:0000256" key="1">
    <source>
        <dbReference type="SAM" id="MobiDB-lite"/>
    </source>
</evidence>
<feature type="compositionally biased region" description="Basic and acidic residues" evidence="1">
    <location>
        <begin position="706"/>
        <end position="719"/>
    </location>
</feature>
<feature type="compositionally biased region" description="Basic and acidic residues" evidence="1">
    <location>
        <begin position="689"/>
        <end position="699"/>
    </location>
</feature>
<proteinExistence type="predicted"/>
<feature type="compositionally biased region" description="Basic and acidic residues" evidence="1">
    <location>
        <begin position="83"/>
        <end position="92"/>
    </location>
</feature>
<sequence length="1107" mass="126695">MNAEDEPNNPSVDPTVHTFDQSPGTQLRSPGIGKRRKPGRPPGSKNKAKAMMPSSQGIGLRNRTVFLPWNVIDISDSSEDEKNEFRDVHDNGSEWEDDTSDTEKYESKVISEQRQAYRKGVRHMTQLIREKGPTTKRSTESRRQLSSSPAPRRTGVWNQAKGDQLNDLWEHSLEKAAMEHYSKGAHSLLAAWKMSLQLFGIDPPALISMYRHMEFENSTNECFDHHGEMKRNPLWSHEFCRQLTRIMAHPLFTNENDHRFIPILIRWAVICRVDDGHEFTELEQRLLDDVCVNFRPPEIQESIVKRFQSYQQKRKDDGRIVSRHAQLMSRIVDYSKTIKREPADSFAPVKTRDLTVIIKALDSLDRYTANMSCETYFLVYSASKRPGGYPVGLPDLSDACKISWINLQRRRMPDYNEILLTTITVAPNDRANRVDLDIEEAGELDMSPIPCSPIPSVDGGESTASKANEPPQKPDGDPLQNRRLSRSPSKLEDGEIRKETEANKSPRKSDGDPFQDHHLSHSQSELEDGEIRKEIKVLTSTHDDDDDDGNDHHHHLHESPKSLVRIDQLSGAPAQSEPPKPSEITTTQPSANYSNFDELDKLLLSHSAPTHEVTKPRAPEAVMTLPLPLSLSLSRTRDPYRDPAGLHDNDYKDGTEGGFRNVDELFERRTGKRNTGRRDTGNEVSTPARDPRASSRHEVPLPSLTRKRDYRRDEEDGYTKRRKFHGWSRDHRHDRRDSADDRRGAYQPQRYPASQPQRPAGPRAWHLEQSSSAYAQDTFELSRRLDDSRLTIFRMQQDIVILHEKQREITSQNRHLWAYNSQLRRDVSDLRTQLSYTAQDLAARIQEQSNFDRLAGSYDKETRLQGRIDEQNEIIEKLLQDKIANANRIQTLERSQIKGTEPPPQIIADAEPKKTKSQKRRERRQAENEARCKEQSEKRERRRERNNLKREKNKLNNLSTPASVPAPAHTPAQPVRVTRSNSIKAEEIADLELTNDNAAAEDIVSDLLLLDDNSHSKEAIEQLKRYIAKCTSRKNLHSFLQNGTKNRCFCFHEVAAKGSGATEQLFPSGKYCKVNGPYCNVLVQVVETASGNRLRAFFPWGAYAPYH</sequence>
<feature type="region of interest" description="Disordered" evidence="1">
    <location>
        <begin position="1"/>
        <end position="55"/>
    </location>
</feature>
<feature type="region of interest" description="Disordered" evidence="1">
    <location>
        <begin position="127"/>
        <end position="159"/>
    </location>
</feature>
<dbReference type="EMBL" id="CAAKMV010000022">
    <property type="protein sequence ID" value="VIO52119.1"/>
    <property type="molecule type" value="Genomic_DNA"/>
</dbReference>
<feature type="compositionally biased region" description="Basic and acidic residues" evidence="1">
    <location>
        <begin position="489"/>
        <end position="519"/>
    </location>
</feature>
<feature type="compositionally biased region" description="Basic and acidic residues" evidence="1">
    <location>
        <begin position="924"/>
        <end position="954"/>
    </location>
</feature>
<evidence type="ECO:0000313" key="2">
    <source>
        <dbReference type="EMBL" id="VIO52119.1"/>
    </source>
</evidence>
<feature type="compositionally biased region" description="Polar residues" evidence="1">
    <location>
        <begin position="8"/>
        <end position="28"/>
    </location>
</feature>
<feature type="compositionally biased region" description="Basic and acidic residues" evidence="1">
    <location>
        <begin position="128"/>
        <end position="143"/>
    </location>
</feature>
<dbReference type="AlphaFoldDB" id="A0A4E9D1G4"/>
<reference evidence="2" key="1">
    <citation type="submission" date="2019-04" db="EMBL/GenBank/DDBJ databases">
        <authorList>
            <person name="Melise S."/>
            <person name="Noan J."/>
            <person name="Okalmin O."/>
        </authorList>
    </citation>
    <scope>NUCLEOTIDE SEQUENCE</scope>
    <source>
        <strain evidence="2">FN9</strain>
    </source>
</reference>